<dbReference type="EMBL" id="KE164706">
    <property type="protein sequence ID" value="EPQ19593.1"/>
    <property type="molecule type" value="Genomic_DNA"/>
</dbReference>
<evidence type="ECO:0000256" key="1">
    <source>
        <dbReference type="SAM" id="MobiDB-lite"/>
    </source>
</evidence>
<keyword evidence="3" id="KW-1185">Reference proteome</keyword>
<feature type="region of interest" description="Disordered" evidence="1">
    <location>
        <begin position="1"/>
        <end position="23"/>
    </location>
</feature>
<proteinExistence type="predicted"/>
<sequence>MTVRELGSEMKAQPSVEAEKDGWDQRQLKRLEAEGLWKILGKDEDENIKKPKHMSADDLSGGFGLDRDDRCLLSY</sequence>
<organism evidence="2 3">
    <name type="scientific">Myotis brandtii</name>
    <name type="common">Brandt's bat</name>
    <dbReference type="NCBI Taxonomy" id="109478"/>
    <lineage>
        <taxon>Eukaryota</taxon>
        <taxon>Metazoa</taxon>
        <taxon>Chordata</taxon>
        <taxon>Craniata</taxon>
        <taxon>Vertebrata</taxon>
        <taxon>Euteleostomi</taxon>
        <taxon>Mammalia</taxon>
        <taxon>Eutheria</taxon>
        <taxon>Laurasiatheria</taxon>
        <taxon>Chiroptera</taxon>
        <taxon>Yangochiroptera</taxon>
        <taxon>Vespertilionidae</taxon>
        <taxon>Myotis</taxon>
    </lineage>
</organism>
<dbReference type="Proteomes" id="UP000052978">
    <property type="component" value="Unassembled WGS sequence"/>
</dbReference>
<dbReference type="AlphaFoldDB" id="S7Q880"/>
<protein>
    <submittedName>
        <fullName evidence="2">Nucleolar protein 14</fullName>
    </submittedName>
</protein>
<name>S7Q880_MYOBR</name>
<reference evidence="2 3" key="1">
    <citation type="journal article" date="2013" name="Nat. Commun.">
        <title>Genome analysis reveals insights into physiology and longevity of the Brandt's bat Myotis brandtii.</title>
        <authorList>
            <person name="Seim I."/>
            <person name="Fang X."/>
            <person name="Xiong Z."/>
            <person name="Lobanov A.V."/>
            <person name="Huang Z."/>
            <person name="Ma S."/>
            <person name="Feng Y."/>
            <person name="Turanov A.A."/>
            <person name="Zhu Y."/>
            <person name="Lenz T.L."/>
            <person name="Gerashchenko M.V."/>
            <person name="Fan D."/>
            <person name="Hee Yim S."/>
            <person name="Yao X."/>
            <person name="Jordan D."/>
            <person name="Xiong Y."/>
            <person name="Ma Y."/>
            <person name="Lyapunov A.N."/>
            <person name="Chen G."/>
            <person name="Kulakova O.I."/>
            <person name="Sun Y."/>
            <person name="Lee S.G."/>
            <person name="Bronson R.T."/>
            <person name="Moskalev A.A."/>
            <person name="Sunyaev S.R."/>
            <person name="Zhang G."/>
            <person name="Krogh A."/>
            <person name="Wang J."/>
            <person name="Gladyshev V.N."/>
        </authorList>
    </citation>
    <scope>NUCLEOTIDE SEQUENCE [LARGE SCALE GENOMIC DNA]</scope>
</reference>
<accession>S7Q880</accession>
<evidence type="ECO:0000313" key="3">
    <source>
        <dbReference type="Proteomes" id="UP000052978"/>
    </source>
</evidence>
<evidence type="ECO:0000313" key="2">
    <source>
        <dbReference type="EMBL" id="EPQ19593.1"/>
    </source>
</evidence>
<gene>
    <name evidence="2" type="ORF">D623_10018438</name>
</gene>